<keyword evidence="1 4" id="KW-0808">Transferase</keyword>
<dbReference type="RefSeq" id="WP_067906649.1">
    <property type="nucleotide sequence ID" value="NZ_KQ954244.1"/>
</dbReference>
<proteinExistence type="predicted"/>
<gene>
    <name evidence="4" type="ORF">AQZ52_04170</name>
</gene>
<dbReference type="EMBL" id="LLZS01000003">
    <property type="protein sequence ID" value="KUR73158.1"/>
    <property type="molecule type" value="Genomic_DNA"/>
</dbReference>
<feature type="domain" description="N-acetyltransferase" evidence="3">
    <location>
        <begin position="7"/>
        <end position="178"/>
    </location>
</feature>
<dbReference type="PANTHER" id="PTHR43877">
    <property type="entry name" value="AMINOALKYLPHOSPHONATE N-ACETYLTRANSFERASE-RELATED-RELATED"/>
    <property type="match status" value="1"/>
</dbReference>
<dbReference type="PROSITE" id="PS51186">
    <property type="entry name" value="GNAT"/>
    <property type="match status" value="1"/>
</dbReference>
<dbReference type="Gene3D" id="3.40.630.30">
    <property type="match status" value="1"/>
</dbReference>
<dbReference type="InterPro" id="IPR000182">
    <property type="entry name" value="GNAT_dom"/>
</dbReference>
<evidence type="ECO:0000313" key="4">
    <source>
        <dbReference type="EMBL" id="KUR73158.1"/>
    </source>
</evidence>
<dbReference type="SUPFAM" id="SSF55729">
    <property type="entry name" value="Acyl-CoA N-acyltransferases (Nat)"/>
    <property type="match status" value="1"/>
</dbReference>
<dbReference type="Pfam" id="PF00583">
    <property type="entry name" value="Acetyltransf_1"/>
    <property type="match status" value="1"/>
</dbReference>
<organism evidence="4 5">
    <name type="scientific">Novosphingobium fuchskuhlense</name>
    <dbReference type="NCBI Taxonomy" id="1117702"/>
    <lineage>
        <taxon>Bacteria</taxon>
        <taxon>Pseudomonadati</taxon>
        <taxon>Pseudomonadota</taxon>
        <taxon>Alphaproteobacteria</taxon>
        <taxon>Sphingomonadales</taxon>
        <taxon>Sphingomonadaceae</taxon>
        <taxon>Novosphingobium</taxon>
    </lineage>
</organism>
<dbReference type="InterPro" id="IPR050832">
    <property type="entry name" value="Bact_Acetyltransf"/>
</dbReference>
<accession>A0A124JWB5</accession>
<keyword evidence="2" id="KW-0012">Acyltransferase</keyword>
<protein>
    <submittedName>
        <fullName evidence="4">Acetyltransferase</fullName>
    </submittedName>
</protein>
<name>A0A124JWB5_9SPHN</name>
<evidence type="ECO:0000259" key="3">
    <source>
        <dbReference type="PROSITE" id="PS51186"/>
    </source>
</evidence>
<dbReference type="GO" id="GO:0016747">
    <property type="term" value="F:acyltransferase activity, transferring groups other than amino-acyl groups"/>
    <property type="evidence" value="ECO:0007669"/>
    <property type="project" value="InterPro"/>
</dbReference>
<dbReference type="STRING" id="1117702.AQZ52_04170"/>
<evidence type="ECO:0000256" key="2">
    <source>
        <dbReference type="ARBA" id="ARBA00023315"/>
    </source>
</evidence>
<dbReference type="PANTHER" id="PTHR43877:SF1">
    <property type="entry name" value="ACETYLTRANSFERASE"/>
    <property type="match status" value="1"/>
</dbReference>
<dbReference type="AlphaFoldDB" id="A0A124JWB5"/>
<reference evidence="4 5" key="1">
    <citation type="submission" date="2015-10" db="EMBL/GenBank/DDBJ databases">
        <title>Draft genome sequence of Novosphingobium fuchskuhlense DSM 25065 isolated from a surface water sample of the southwest basin of Lake Grosse Fuchskuhle.</title>
        <authorList>
            <person name="Ruckert C."/>
            <person name="Winkler A."/>
            <person name="Glaeser J."/>
            <person name="Grossart H.-P."/>
            <person name="Kalinowski J."/>
            <person name="Glaeser S."/>
        </authorList>
    </citation>
    <scope>NUCLEOTIDE SEQUENCE [LARGE SCALE GENOMIC DNA]</scope>
    <source>
        <strain evidence="4 5">FNE08-7</strain>
    </source>
</reference>
<keyword evidence="5" id="KW-1185">Reference proteome</keyword>
<evidence type="ECO:0000256" key="1">
    <source>
        <dbReference type="ARBA" id="ARBA00022679"/>
    </source>
</evidence>
<dbReference type="Proteomes" id="UP000058012">
    <property type="component" value="Unassembled WGS sequence"/>
</dbReference>
<dbReference type="CDD" id="cd04301">
    <property type="entry name" value="NAT_SF"/>
    <property type="match status" value="1"/>
</dbReference>
<sequence>MNTAPQPHLRLATPEDTAALADLARRAVSAKFQHLYKPEDFAAFMEAAHSDAKVAKEIADPGMRVAVVEEAGTLVAFCKLVLQSTLPTGHSDARRPLELKQLYTDPARIGGGLGKRLMDWALAEAEREVADEVQLTVYSENVEAQRFYHRYGFAKIADIEFWVGNHCDPEFLYARPMAVQGHGLAEAEQV</sequence>
<dbReference type="InterPro" id="IPR016181">
    <property type="entry name" value="Acyl_CoA_acyltransferase"/>
</dbReference>
<evidence type="ECO:0000313" key="5">
    <source>
        <dbReference type="Proteomes" id="UP000058012"/>
    </source>
</evidence>
<dbReference type="OrthoDB" id="143110at2"/>
<comment type="caution">
    <text evidence="4">The sequence shown here is derived from an EMBL/GenBank/DDBJ whole genome shotgun (WGS) entry which is preliminary data.</text>
</comment>